<comment type="similarity">
    <text evidence="8">Belongs to the binding-protein-dependent transport system permease family.</text>
</comment>
<gene>
    <name evidence="10" type="ORF">JMUB3870_1395</name>
</gene>
<keyword evidence="7 8" id="KW-0472">Membrane</keyword>
<evidence type="ECO:0000256" key="3">
    <source>
        <dbReference type="ARBA" id="ARBA00022475"/>
    </source>
</evidence>
<keyword evidence="3" id="KW-1003">Cell membrane</keyword>
<accession>A0A510K104</accession>
<name>A0A510K104_9FUSO</name>
<reference evidence="10 11" key="1">
    <citation type="submission" date="2019-07" db="EMBL/GenBank/DDBJ databases">
        <title>Complete Genome Sequence of Leptotrichia trevisanii Strain JMUB3870.</title>
        <authorList>
            <person name="Watanabe S."/>
            <person name="Cui L."/>
        </authorList>
    </citation>
    <scope>NUCLEOTIDE SEQUENCE [LARGE SCALE GENOMIC DNA]</scope>
    <source>
        <strain evidence="10 11">JMUB3870</strain>
    </source>
</reference>
<evidence type="ECO:0000256" key="2">
    <source>
        <dbReference type="ARBA" id="ARBA00022448"/>
    </source>
</evidence>
<protein>
    <submittedName>
        <fullName evidence="10">Polar amino acid ABC transporter innermembrane protein</fullName>
    </submittedName>
</protein>
<keyword evidence="6 8" id="KW-1133">Transmembrane helix</keyword>
<keyword evidence="11" id="KW-1185">Reference proteome</keyword>
<evidence type="ECO:0000313" key="10">
    <source>
        <dbReference type="EMBL" id="BBM45276.1"/>
    </source>
</evidence>
<dbReference type="NCBIfam" id="TIGR01726">
    <property type="entry name" value="HEQRo_perm_3TM"/>
    <property type="match status" value="1"/>
</dbReference>
<keyword evidence="2 8" id="KW-0813">Transport</keyword>
<feature type="transmembrane region" description="Helical" evidence="8">
    <location>
        <begin position="145"/>
        <end position="166"/>
    </location>
</feature>
<dbReference type="Gene3D" id="1.10.3720.10">
    <property type="entry name" value="MetI-like"/>
    <property type="match status" value="1"/>
</dbReference>
<dbReference type="SUPFAM" id="SSF161098">
    <property type="entry name" value="MetI-like"/>
    <property type="match status" value="1"/>
</dbReference>
<feature type="transmembrane region" description="Helical" evidence="8">
    <location>
        <begin position="12"/>
        <end position="37"/>
    </location>
</feature>
<dbReference type="AlphaFoldDB" id="A0A510K104"/>
<evidence type="ECO:0000256" key="4">
    <source>
        <dbReference type="ARBA" id="ARBA00022692"/>
    </source>
</evidence>
<keyword evidence="5" id="KW-0029">Amino-acid transport</keyword>
<dbReference type="InterPro" id="IPR000515">
    <property type="entry name" value="MetI-like"/>
</dbReference>
<evidence type="ECO:0000256" key="5">
    <source>
        <dbReference type="ARBA" id="ARBA00022970"/>
    </source>
</evidence>
<dbReference type="PANTHER" id="PTHR30614">
    <property type="entry name" value="MEMBRANE COMPONENT OF AMINO ACID ABC TRANSPORTER"/>
    <property type="match status" value="1"/>
</dbReference>
<dbReference type="CDD" id="cd06261">
    <property type="entry name" value="TM_PBP2"/>
    <property type="match status" value="1"/>
</dbReference>
<dbReference type="GO" id="GO:0043190">
    <property type="term" value="C:ATP-binding cassette (ABC) transporter complex"/>
    <property type="evidence" value="ECO:0007669"/>
    <property type="project" value="InterPro"/>
</dbReference>
<organism evidence="10 11">
    <name type="scientific">Leptotrichia trevisanii</name>
    <dbReference type="NCBI Taxonomy" id="109328"/>
    <lineage>
        <taxon>Bacteria</taxon>
        <taxon>Fusobacteriati</taxon>
        <taxon>Fusobacteriota</taxon>
        <taxon>Fusobacteriia</taxon>
        <taxon>Fusobacteriales</taxon>
        <taxon>Leptotrichiaceae</taxon>
        <taxon>Leptotrichia</taxon>
    </lineage>
</organism>
<sequence>MAYTGKNKIVKFIISVYTWIFRGTPLMLQLMVVYYGIPLMNFGGYKIVLAPYTAATITFIINYAAYLVEIMRSGIESIDKGQHEVAKVLGYSYWQKIIYVILPQAIRRVLPTLGNEAITLIKDTSLVYVLAVTEVMKRTKELANIYYNVTPYICAIIIYLVLSFAVDRLFKGIEKRNKIRI</sequence>
<dbReference type="EMBL" id="AP019831">
    <property type="protein sequence ID" value="BBM45276.1"/>
    <property type="molecule type" value="Genomic_DNA"/>
</dbReference>
<proteinExistence type="inferred from homology"/>
<evidence type="ECO:0000256" key="1">
    <source>
        <dbReference type="ARBA" id="ARBA00004651"/>
    </source>
</evidence>
<evidence type="ECO:0000256" key="8">
    <source>
        <dbReference type="RuleBase" id="RU363032"/>
    </source>
</evidence>
<comment type="subcellular location">
    <subcellularLocation>
        <location evidence="1 8">Cell membrane</location>
        <topology evidence="1 8">Multi-pass membrane protein</topology>
    </subcellularLocation>
</comment>
<dbReference type="PANTHER" id="PTHR30614:SF0">
    <property type="entry name" value="L-CYSTINE TRANSPORT SYSTEM PERMEASE PROTEIN TCYL"/>
    <property type="match status" value="1"/>
</dbReference>
<dbReference type="Pfam" id="PF00528">
    <property type="entry name" value="BPD_transp_1"/>
    <property type="match status" value="1"/>
</dbReference>
<keyword evidence="4 8" id="KW-0812">Transmembrane</keyword>
<dbReference type="GO" id="GO:0022857">
    <property type="term" value="F:transmembrane transporter activity"/>
    <property type="evidence" value="ECO:0007669"/>
    <property type="project" value="InterPro"/>
</dbReference>
<dbReference type="Proteomes" id="UP000422644">
    <property type="component" value="Chromosome"/>
</dbReference>
<evidence type="ECO:0000259" key="9">
    <source>
        <dbReference type="PROSITE" id="PS50928"/>
    </source>
</evidence>
<evidence type="ECO:0000256" key="7">
    <source>
        <dbReference type="ARBA" id="ARBA00023136"/>
    </source>
</evidence>
<feature type="transmembrane region" description="Helical" evidence="8">
    <location>
        <begin position="49"/>
        <end position="68"/>
    </location>
</feature>
<feature type="domain" description="ABC transmembrane type-1" evidence="9">
    <location>
        <begin position="1"/>
        <end position="170"/>
    </location>
</feature>
<evidence type="ECO:0000313" key="11">
    <source>
        <dbReference type="Proteomes" id="UP000422644"/>
    </source>
</evidence>
<dbReference type="InterPro" id="IPR043429">
    <property type="entry name" value="ArtM/GltK/GlnP/TcyL/YhdX-like"/>
</dbReference>
<dbReference type="InterPro" id="IPR010065">
    <property type="entry name" value="AA_ABC_transptr_permease_3TM"/>
</dbReference>
<dbReference type="PROSITE" id="PS50928">
    <property type="entry name" value="ABC_TM1"/>
    <property type="match status" value="1"/>
</dbReference>
<dbReference type="InterPro" id="IPR035906">
    <property type="entry name" value="MetI-like_sf"/>
</dbReference>
<dbReference type="GO" id="GO:0006865">
    <property type="term" value="P:amino acid transport"/>
    <property type="evidence" value="ECO:0007669"/>
    <property type="project" value="UniProtKB-KW"/>
</dbReference>
<evidence type="ECO:0000256" key="6">
    <source>
        <dbReference type="ARBA" id="ARBA00022989"/>
    </source>
</evidence>